<keyword evidence="2" id="KW-0489">Methyltransferase</keyword>
<dbReference type="Pfam" id="PF13847">
    <property type="entry name" value="Methyltransf_31"/>
    <property type="match status" value="1"/>
</dbReference>
<organism evidence="2 3">
    <name type="scientific">Oesophagostomum dentatum</name>
    <name type="common">Nodular worm</name>
    <dbReference type="NCBI Taxonomy" id="61180"/>
    <lineage>
        <taxon>Eukaryota</taxon>
        <taxon>Metazoa</taxon>
        <taxon>Ecdysozoa</taxon>
        <taxon>Nematoda</taxon>
        <taxon>Chromadorea</taxon>
        <taxon>Rhabditida</taxon>
        <taxon>Rhabditina</taxon>
        <taxon>Rhabditomorpha</taxon>
        <taxon>Strongyloidea</taxon>
        <taxon>Strongylidae</taxon>
        <taxon>Oesophagostomum</taxon>
    </lineage>
</organism>
<dbReference type="PANTHER" id="PTHR45581">
    <property type="entry name" value="PROTEIN CBG10435"/>
    <property type="match status" value="1"/>
</dbReference>
<sequence length="263" mass="29523">MATGDLISVTEDDRFFIEKDQIKATFAGLSYSDYATEFYEIMANFSEALHKKHLLSDFLPALGSNVKERLEYGGMHCLDVGCGKGFHSAFLAEHFPKSNFTGVDVSHEAIHLAEQLKKPNGEKYDNLTFMQMDGSKLDKSWTRKFDLVTIFDACHDQMRPDLCLKEIHRVLKPGGVFGMVEVDGTSHIFKDKQELGEIATMNYCASLFNCLPLGSNSKEALGLGSMWGRERATKMLKEAGFNDVTIVPTPYFETNVLYVSKKD</sequence>
<accession>A0A0B1SSP2</accession>
<dbReference type="GO" id="GO:0008168">
    <property type="term" value="F:methyltransferase activity"/>
    <property type="evidence" value="ECO:0007669"/>
    <property type="project" value="UniProtKB-KW"/>
</dbReference>
<dbReference type="SUPFAM" id="SSF53335">
    <property type="entry name" value="S-adenosyl-L-methionine-dependent methyltransferases"/>
    <property type="match status" value="1"/>
</dbReference>
<evidence type="ECO:0000259" key="1">
    <source>
        <dbReference type="Pfam" id="PF13847"/>
    </source>
</evidence>
<dbReference type="InterPro" id="IPR029063">
    <property type="entry name" value="SAM-dependent_MTases_sf"/>
</dbReference>
<dbReference type="CDD" id="cd02440">
    <property type="entry name" value="AdoMet_MTases"/>
    <property type="match status" value="1"/>
</dbReference>
<gene>
    <name evidence="2" type="ORF">OESDEN_11880</name>
</gene>
<dbReference type="GO" id="GO:0032259">
    <property type="term" value="P:methylation"/>
    <property type="evidence" value="ECO:0007669"/>
    <property type="project" value="UniProtKB-KW"/>
</dbReference>
<dbReference type="Proteomes" id="UP000053660">
    <property type="component" value="Unassembled WGS sequence"/>
</dbReference>
<name>A0A0B1SSP2_OESDE</name>
<evidence type="ECO:0000313" key="2">
    <source>
        <dbReference type="EMBL" id="KHJ88328.1"/>
    </source>
</evidence>
<dbReference type="InterPro" id="IPR025714">
    <property type="entry name" value="Methyltranfer_dom"/>
</dbReference>
<protein>
    <submittedName>
        <fullName evidence="2">Methyltransferase domain protein</fullName>
    </submittedName>
</protein>
<feature type="domain" description="Methyltransferase" evidence="1">
    <location>
        <begin position="74"/>
        <end position="239"/>
    </location>
</feature>
<dbReference type="AlphaFoldDB" id="A0A0B1SSP2"/>
<dbReference type="Gene3D" id="3.40.50.150">
    <property type="entry name" value="Vaccinia Virus protein VP39"/>
    <property type="match status" value="1"/>
</dbReference>
<evidence type="ECO:0000313" key="3">
    <source>
        <dbReference type="Proteomes" id="UP000053660"/>
    </source>
</evidence>
<keyword evidence="2" id="KW-0808">Transferase</keyword>
<keyword evidence="3" id="KW-1185">Reference proteome</keyword>
<dbReference type="OrthoDB" id="506498at2759"/>
<dbReference type="EMBL" id="KN556034">
    <property type="protein sequence ID" value="KHJ88328.1"/>
    <property type="molecule type" value="Genomic_DNA"/>
</dbReference>
<dbReference type="PANTHER" id="PTHR45581:SF3">
    <property type="entry name" value="METHYLTRANSFERASE DOMAIN-CONTAINING PROTEIN"/>
    <property type="match status" value="1"/>
</dbReference>
<proteinExistence type="predicted"/>
<reference evidence="2 3" key="1">
    <citation type="submission" date="2014-03" db="EMBL/GenBank/DDBJ databases">
        <title>Draft genome of the hookworm Oesophagostomum dentatum.</title>
        <authorList>
            <person name="Mitreva M."/>
        </authorList>
    </citation>
    <scope>NUCLEOTIDE SEQUENCE [LARGE SCALE GENOMIC DNA]</scope>
    <source>
        <strain evidence="2 3">OD-Hann</strain>
    </source>
</reference>